<evidence type="ECO:0000313" key="1">
    <source>
        <dbReference type="EMBL" id="GAA3500169.1"/>
    </source>
</evidence>
<dbReference type="InterPro" id="IPR015797">
    <property type="entry name" value="NUDIX_hydrolase-like_dom_sf"/>
</dbReference>
<name>A0ABP6TZQ4_9ACTN</name>
<gene>
    <name evidence="1" type="ORF">GCM10019016_072740</name>
</gene>
<dbReference type="SUPFAM" id="SSF55811">
    <property type="entry name" value="Nudix"/>
    <property type="match status" value="1"/>
</dbReference>
<dbReference type="EMBL" id="BAAAXF010000052">
    <property type="protein sequence ID" value="GAA3500169.1"/>
    <property type="molecule type" value="Genomic_DNA"/>
</dbReference>
<comment type="caution">
    <text evidence="1">The sequence shown here is derived from an EMBL/GenBank/DDBJ whole genome shotgun (WGS) entry which is preliminary data.</text>
</comment>
<accession>A0ABP6TZQ4</accession>
<proteinExistence type="predicted"/>
<sequence length="65" mass="7555">MRAPVRHLFTFLGRGVIGPYWLGVHEALVVGDLAPDPGEVAWWGWLTEEELPRAVGRWEFVRLWR</sequence>
<evidence type="ECO:0008006" key="3">
    <source>
        <dbReference type="Google" id="ProtNLM"/>
    </source>
</evidence>
<dbReference type="Proteomes" id="UP001501455">
    <property type="component" value="Unassembled WGS sequence"/>
</dbReference>
<reference evidence="2" key="1">
    <citation type="journal article" date="2019" name="Int. J. Syst. Evol. Microbiol.">
        <title>The Global Catalogue of Microorganisms (GCM) 10K type strain sequencing project: providing services to taxonomists for standard genome sequencing and annotation.</title>
        <authorList>
            <consortium name="The Broad Institute Genomics Platform"/>
            <consortium name="The Broad Institute Genome Sequencing Center for Infectious Disease"/>
            <person name="Wu L."/>
            <person name="Ma J."/>
        </authorList>
    </citation>
    <scope>NUCLEOTIDE SEQUENCE [LARGE SCALE GENOMIC DNA]</scope>
    <source>
        <strain evidence="2">JCM 4816</strain>
    </source>
</reference>
<keyword evidence="2" id="KW-1185">Reference proteome</keyword>
<organism evidence="1 2">
    <name type="scientific">Streptomyces prasinosporus</name>
    <dbReference type="NCBI Taxonomy" id="68256"/>
    <lineage>
        <taxon>Bacteria</taxon>
        <taxon>Bacillati</taxon>
        <taxon>Actinomycetota</taxon>
        <taxon>Actinomycetes</taxon>
        <taxon>Kitasatosporales</taxon>
        <taxon>Streptomycetaceae</taxon>
        <taxon>Streptomyces</taxon>
        <taxon>Streptomyces albogriseolus group</taxon>
    </lineage>
</organism>
<protein>
    <recommendedName>
        <fullName evidence="3">NUDIX hydrolase</fullName>
    </recommendedName>
</protein>
<evidence type="ECO:0000313" key="2">
    <source>
        <dbReference type="Proteomes" id="UP001501455"/>
    </source>
</evidence>